<dbReference type="NCBIfam" id="TIGR01214">
    <property type="entry name" value="rmlD"/>
    <property type="match status" value="1"/>
</dbReference>
<dbReference type="GO" id="GO:0008831">
    <property type="term" value="F:dTDP-4-dehydrorhamnose reductase activity"/>
    <property type="evidence" value="ECO:0007669"/>
    <property type="project" value="UniProtKB-EC"/>
</dbReference>
<dbReference type="UniPathway" id="UPA00124"/>
<dbReference type="OrthoDB" id="9803892at2"/>
<comment type="catalytic activity">
    <reaction evidence="5 6">
        <text>dTDP-beta-L-rhamnose + NADP(+) = dTDP-4-dehydro-beta-L-rhamnose + NADPH + H(+)</text>
        <dbReference type="Rhea" id="RHEA:21796"/>
        <dbReference type="ChEBI" id="CHEBI:15378"/>
        <dbReference type="ChEBI" id="CHEBI:57510"/>
        <dbReference type="ChEBI" id="CHEBI:57783"/>
        <dbReference type="ChEBI" id="CHEBI:58349"/>
        <dbReference type="ChEBI" id="CHEBI:62830"/>
        <dbReference type="EC" id="1.1.1.133"/>
    </reaction>
</comment>
<dbReference type="InterPro" id="IPR029903">
    <property type="entry name" value="RmlD-like-bd"/>
</dbReference>
<evidence type="ECO:0000313" key="9">
    <source>
        <dbReference type="Proteomes" id="UP000221168"/>
    </source>
</evidence>
<evidence type="ECO:0000313" key="8">
    <source>
        <dbReference type="EMBL" id="PHP64659.1"/>
    </source>
</evidence>
<dbReference type="CDD" id="cd05254">
    <property type="entry name" value="dTDP_HR_like_SDR_e"/>
    <property type="match status" value="1"/>
</dbReference>
<name>A0A2G1QGQ7_9HYPH</name>
<organism evidence="8 9">
    <name type="scientific">Zhengella mangrovi</name>
    <dbReference type="NCBI Taxonomy" id="1982044"/>
    <lineage>
        <taxon>Bacteria</taxon>
        <taxon>Pseudomonadati</taxon>
        <taxon>Pseudomonadota</taxon>
        <taxon>Alphaproteobacteria</taxon>
        <taxon>Hyphomicrobiales</taxon>
        <taxon>Notoacmeibacteraceae</taxon>
        <taxon>Zhengella</taxon>
    </lineage>
</organism>
<gene>
    <name evidence="8" type="primary">rfbD</name>
    <name evidence="8" type="ORF">CSC94_23180</name>
</gene>
<protein>
    <recommendedName>
        <fullName evidence="4 6">dTDP-4-dehydrorhamnose reductase</fullName>
        <ecNumber evidence="3 6">1.1.1.133</ecNumber>
    </recommendedName>
</protein>
<dbReference type="PANTHER" id="PTHR10491:SF4">
    <property type="entry name" value="METHIONINE ADENOSYLTRANSFERASE 2 SUBUNIT BETA"/>
    <property type="match status" value="1"/>
</dbReference>
<reference evidence="8 9" key="1">
    <citation type="submission" date="2017-10" db="EMBL/GenBank/DDBJ databases">
        <title>Sedimentibacterium mangrovi gen. nov., sp. nov., a novel member of family Phyllobacteriacea isolated from mangrove sediment.</title>
        <authorList>
            <person name="Liao H."/>
            <person name="Tian Y."/>
        </authorList>
    </citation>
    <scope>NUCLEOTIDE SEQUENCE [LARGE SCALE GENOMIC DNA]</scope>
    <source>
        <strain evidence="8 9">X9-2-2</strain>
    </source>
</reference>
<keyword evidence="6" id="KW-0560">Oxidoreductase</keyword>
<feature type="domain" description="RmlD-like substrate binding" evidence="7">
    <location>
        <begin position="1"/>
        <end position="291"/>
    </location>
</feature>
<dbReference type="InterPro" id="IPR005913">
    <property type="entry name" value="dTDP_dehydrorham_reduct"/>
</dbReference>
<comment type="pathway">
    <text evidence="1 6">Carbohydrate biosynthesis; dTDP-L-rhamnose biosynthesis.</text>
</comment>
<sequence>MKLLVTGSRGQVAQSLAERAMGRPALDLTFVARPDFDLADPDSIRRTLRDAAPDVVVSAAAYTAVDRAEDDPDLARRINAVAPGVLAETCAGIGARLVHLSTDYVFDGTGTAAHDETAPTGPQTVYGRTKLEGEEAVRAALPHHHVIVRTAWVYSPFGANFVRTMLRLAGERDELSVVSDQVGNPTCALDIADGLLAMIGSWQDGRSIGLGQTFHLAGTGEASWFDLASHVVATSGRLGGPAARVRPIPSEAYPQRAHRPRNSRLDSGRFEAAFRYRSPDWRAASERVVGRLLEAASPQ</sequence>
<comment type="function">
    <text evidence="6">Catalyzes the reduction of dTDP-6-deoxy-L-lyxo-4-hexulose to yield dTDP-L-rhamnose.</text>
</comment>
<comment type="similarity">
    <text evidence="2 6">Belongs to the dTDP-4-dehydrorhamnose reductase family.</text>
</comment>
<dbReference type="InterPro" id="IPR036291">
    <property type="entry name" value="NAD(P)-bd_dom_sf"/>
</dbReference>
<dbReference type="AlphaFoldDB" id="A0A2G1QGQ7"/>
<dbReference type="Proteomes" id="UP000221168">
    <property type="component" value="Unassembled WGS sequence"/>
</dbReference>
<evidence type="ECO:0000256" key="4">
    <source>
        <dbReference type="ARBA" id="ARBA00017099"/>
    </source>
</evidence>
<dbReference type="SUPFAM" id="SSF51735">
    <property type="entry name" value="NAD(P)-binding Rossmann-fold domains"/>
    <property type="match status" value="1"/>
</dbReference>
<dbReference type="EC" id="1.1.1.133" evidence="3 6"/>
<dbReference type="Gene3D" id="3.90.25.10">
    <property type="entry name" value="UDP-galactose 4-epimerase, domain 1"/>
    <property type="match status" value="1"/>
</dbReference>
<dbReference type="GO" id="GO:0019305">
    <property type="term" value="P:dTDP-rhamnose biosynthetic process"/>
    <property type="evidence" value="ECO:0007669"/>
    <property type="project" value="UniProtKB-UniPathway"/>
</dbReference>
<keyword evidence="6" id="KW-0521">NADP</keyword>
<evidence type="ECO:0000256" key="6">
    <source>
        <dbReference type="RuleBase" id="RU364082"/>
    </source>
</evidence>
<keyword evidence="9" id="KW-1185">Reference proteome</keyword>
<evidence type="ECO:0000256" key="1">
    <source>
        <dbReference type="ARBA" id="ARBA00004781"/>
    </source>
</evidence>
<proteinExistence type="inferred from homology"/>
<comment type="caution">
    <text evidence="8">The sequence shown here is derived from an EMBL/GenBank/DDBJ whole genome shotgun (WGS) entry which is preliminary data.</text>
</comment>
<evidence type="ECO:0000256" key="3">
    <source>
        <dbReference type="ARBA" id="ARBA00012929"/>
    </source>
</evidence>
<dbReference type="EMBL" id="PDVP01000028">
    <property type="protein sequence ID" value="PHP64659.1"/>
    <property type="molecule type" value="Genomic_DNA"/>
</dbReference>
<dbReference type="Pfam" id="PF04321">
    <property type="entry name" value="RmlD_sub_bind"/>
    <property type="match status" value="1"/>
</dbReference>
<dbReference type="PANTHER" id="PTHR10491">
    <property type="entry name" value="DTDP-4-DEHYDRORHAMNOSE REDUCTASE"/>
    <property type="match status" value="1"/>
</dbReference>
<accession>A0A2G1QGQ7</accession>
<dbReference type="Gene3D" id="3.40.50.720">
    <property type="entry name" value="NAD(P)-binding Rossmann-like Domain"/>
    <property type="match status" value="1"/>
</dbReference>
<dbReference type="RefSeq" id="WP_099308753.1">
    <property type="nucleotide sequence ID" value="NZ_PDVP01000028.1"/>
</dbReference>
<evidence type="ECO:0000259" key="7">
    <source>
        <dbReference type="Pfam" id="PF04321"/>
    </source>
</evidence>
<evidence type="ECO:0000256" key="2">
    <source>
        <dbReference type="ARBA" id="ARBA00010944"/>
    </source>
</evidence>
<comment type="cofactor">
    <cofactor evidence="6">
        <name>Mg(2+)</name>
        <dbReference type="ChEBI" id="CHEBI:18420"/>
    </cofactor>
    <text evidence="6">Binds 1 Mg(2+) ion per monomer.</text>
</comment>
<evidence type="ECO:0000256" key="5">
    <source>
        <dbReference type="ARBA" id="ARBA00048200"/>
    </source>
</evidence>